<sequence length="41" mass="5007">MLWIMDTHLRKHLFRVTQIMKRMEMAKSIIAMTENPNHKPK</sequence>
<evidence type="ECO:0000313" key="2">
    <source>
        <dbReference type="Proteomes" id="UP000054359"/>
    </source>
</evidence>
<dbReference type="Proteomes" id="UP000054359">
    <property type="component" value="Unassembled WGS sequence"/>
</dbReference>
<organism evidence="1 2">
    <name type="scientific">Stegodyphus mimosarum</name>
    <name type="common">African social velvet spider</name>
    <dbReference type="NCBI Taxonomy" id="407821"/>
    <lineage>
        <taxon>Eukaryota</taxon>
        <taxon>Metazoa</taxon>
        <taxon>Ecdysozoa</taxon>
        <taxon>Arthropoda</taxon>
        <taxon>Chelicerata</taxon>
        <taxon>Arachnida</taxon>
        <taxon>Araneae</taxon>
        <taxon>Araneomorphae</taxon>
        <taxon>Entelegynae</taxon>
        <taxon>Eresoidea</taxon>
        <taxon>Eresidae</taxon>
        <taxon>Stegodyphus</taxon>
    </lineage>
</organism>
<protein>
    <submittedName>
        <fullName evidence="1">Uncharacterized protein</fullName>
    </submittedName>
</protein>
<dbReference type="AlphaFoldDB" id="A0A087TFJ2"/>
<evidence type="ECO:0000313" key="1">
    <source>
        <dbReference type="EMBL" id="KFM63881.1"/>
    </source>
</evidence>
<name>A0A087TFJ2_STEMI</name>
<gene>
    <name evidence="1" type="ORF">X975_06932</name>
</gene>
<feature type="non-terminal residue" evidence="1">
    <location>
        <position position="41"/>
    </location>
</feature>
<keyword evidence="2" id="KW-1185">Reference proteome</keyword>
<reference evidence="1 2" key="1">
    <citation type="submission" date="2013-11" db="EMBL/GenBank/DDBJ databases">
        <title>Genome sequencing of Stegodyphus mimosarum.</title>
        <authorList>
            <person name="Bechsgaard J."/>
        </authorList>
    </citation>
    <scope>NUCLEOTIDE SEQUENCE [LARGE SCALE GENOMIC DNA]</scope>
</reference>
<accession>A0A087TFJ2</accession>
<dbReference type="EMBL" id="KK114983">
    <property type="protein sequence ID" value="KFM63881.1"/>
    <property type="molecule type" value="Genomic_DNA"/>
</dbReference>
<proteinExistence type="predicted"/>